<feature type="compositionally biased region" description="Basic and acidic residues" evidence="7">
    <location>
        <begin position="437"/>
        <end position="455"/>
    </location>
</feature>
<dbReference type="InterPro" id="IPR039797">
    <property type="entry name" value="Pecanex"/>
</dbReference>
<feature type="compositionally biased region" description="Low complexity" evidence="7">
    <location>
        <begin position="767"/>
        <end position="778"/>
    </location>
</feature>
<dbReference type="CTD" id="22990"/>
<dbReference type="PANTHER" id="PTHR12372:SF2">
    <property type="entry name" value="PECANEX-LIKE PROTEIN 1"/>
    <property type="match status" value="1"/>
</dbReference>
<feature type="compositionally biased region" description="Basic and acidic residues" evidence="7">
    <location>
        <begin position="317"/>
        <end position="330"/>
    </location>
</feature>
<feature type="transmembrane region" description="Helical" evidence="6">
    <location>
        <begin position="1032"/>
        <end position="1049"/>
    </location>
</feature>
<evidence type="ECO:0000256" key="2">
    <source>
        <dbReference type="ARBA" id="ARBA00010170"/>
    </source>
</evidence>
<evidence type="ECO:0000256" key="3">
    <source>
        <dbReference type="ARBA" id="ARBA00022692"/>
    </source>
</evidence>
<feature type="compositionally biased region" description="Low complexity" evidence="7">
    <location>
        <begin position="370"/>
        <end position="388"/>
    </location>
</feature>
<feature type="region of interest" description="Disordered" evidence="7">
    <location>
        <begin position="2050"/>
        <end position="2120"/>
    </location>
</feature>
<proteinExistence type="inferred from homology"/>
<keyword evidence="3 6" id="KW-0812">Transmembrane</keyword>
<feature type="transmembrane region" description="Helical" evidence="6">
    <location>
        <begin position="1003"/>
        <end position="1025"/>
    </location>
</feature>
<feature type="transmembrane region" description="Helical" evidence="6">
    <location>
        <begin position="1069"/>
        <end position="1087"/>
    </location>
</feature>
<comment type="subcellular location">
    <subcellularLocation>
        <location evidence="1 6">Membrane</location>
        <topology evidence="1 6">Multi-pass membrane protein</topology>
    </subcellularLocation>
</comment>
<keyword evidence="4 6" id="KW-1133">Transmembrane helix</keyword>
<feature type="region of interest" description="Disordered" evidence="7">
    <location>
        <begin position="97"/>
        <end position="163"/>
    </location>
</feature>
<gene>
    <name evidence="10" type="primary">Pcnx1</name>
</gene>
<dbReference type="GeneID" id="100762643"/>
<dbReference type="Pfam" id="PF05041">
    <property type="entry name" value="Pecanex_C"/>
    <property type="match status" value="1"/>
</dbReference>
<feature type="region of interest" description="Disordered" evidence="7">
    <location>
        <begin position="311"/>
        <end position="689"/>
    </location>
</feature>
<keyword evidence="5 6" id="KW-0472">Membrane</keyword>
<evidence type="ECO:0000259" key="8">
    <source>
        <dbReference type="Pfam" id="PF05041"/>
    </source>
</evidence>
<sequence>MGSQTLQILRQGVWAALSGGWYYDPHQATFVNALHLYLWLFLLGLPFTLYMALPSSMVIVAVYCPVVAAVFIVLKMVNYRLHRALDAGEVVDRRTAEFPDQRAKAKQGNCSARRKDSNGPSDPGGGIEMSEFIREATPPVGCSSRNSYAGLDPGNQIGSGSSRLGTAATIKGDTDTAKTSDDISLSLGQSSSLCKEGSEEQDLATDRKLFRLVSNDSFISIQPSLSSCGQDLPRDFSDKVSLPSHSQHHHVDQSLSSACDTEVASLVPLHSHSYRKEHRPRGVPRTSSSAVAFPDASLNDFPLYQQRRGLDPVSELDSSKPHSGSRESLVEKSCPPAEFQPAGDLRKSNSQPPTKSGKSRALNADKSVDSLRSLSTRSSGSTESYCSGTDRDTNSTLSSYKSEQTSSTHIESILSEHEESPKVGKRSARKKCCADSAEERSHGAGDHRTGSDKLALEGSTSGGPPEDPDAQASGEGPDQVAPSSSASEDANKNPHANEFTLPGDRPSEQSAESRAEQSEKPSISTDSRVCKDSGGKQKEGDVRPKSSSVIHRTTSAHKPGRRRTGKKRASSFDSSRHRDYVSFRGVSGSKPHSAVFCHDEDSSDQSDLSRAPSVHSAHQFSSDSSSSATSHSCQSPEGKYSALKTKHGHKDRATDSEHTHRAHPGPEGTAKKRATRRTSSTNSAKTRARVLSLDSGTVACLNDANRLLAPESIKPLTTSKSDLEAKEGEVLDELSLLGRASQLETVTRSRNSLPSQVAFPEGEEQDAAPGAAQASEEAVAFRRERSTFRRQAVRRRHNAGSNPTPPTLLIGSPLSLQDGQQGQQSTAQVKVQSRPPSQAAVLSASASLLVRKGSVHLEASHDHASAVGGSSLHDELGKLSSTLYETGGCDMSLVNFEPAARRASNICDTDSHVSSSTSVRFYPHDVLSRPQIRLNRLLTIDTDLLEQQDIDLSPDLAATYGPTEEAAQKVKHYYRFWILPQLWISINFDRLTLLALFDRNREILENILAVVLAILVAFLGSILLIQGFFRDIWVFQFCLVIASCQYSLLKSVQPDSSSPRHGHNRIIAYSRPVYFCLCCGLIWLLDYGSRNLTTSKFKLYGITFTNPLVLLSARDLVIVFTLCFPIVFFIGLLPQVNTFVMYLCEQLDIHIFGGNATTSLLAALYSFLCSIVAVALLYGLCYGALKDSWDGQHIPVLFSVFCGLLVAVSYHLSRQSSDPSVLFSLMQSKIFPKTEEKNPEDPLSEVKDPLPEKLSNSVSERLQSDLVVCVVIGVLYFAIHVSTVFTALQPALKYVLYALVGCVGFVTHYVLPQVRKQLPWHCFSRPLLKTAEHNQYEVRNAATMMWFEKLHVWLLVVEKNVIYPLIVLNELSSSAETIASPKKLDTELGALMITVAGLKLLRSSFSSPTYQYITVIFTVLFFKFDYEAFSETMLLDLFFMSILFSKLWELLYKLQFVYTYVAPWQITWGSAFHAFAQPFAVPHSAMLFVQALVSAFFSTPLNPFLGSAIFITSYVRPVKFWERDYNTKRVDHSNTRLASQLDRNPGSDDNNLNSIFYEHLTRSLQHSLCGDLLLGRWGNYSTGDCFILASDYLNALVHLIEIGNGLVTFQLRGLEFRGTYCQQREVEAITEGVEEDEGFCCCEPGHVPHVLSFNAAFGQRWLAWEVVVTKYILEGYSITDNSAASMLQVFDLRRVLTTYYVKGIIYYVTTSSKLEEWLANETMQEGLRLCADRNYVDVDPTFNPNIDEDYDHRLAGISRESFCVIYLNWIEYCSSRRAKPLDVDKDSSLVTLCYGLCVLGRRALGTASHHMSSNLESFLYGLHALFKGDFRISSVRDEWIFADMELLRKVVVPGIRMSIKLHQDHFTSPDEYDDPTVLYEAIVSHEKNLVIAHEGDPAWRSAVLANSPSLLALRHVMDDGTNEYKIIMLNRRHLSFRVIKVNKECVRGLWAGQQQELVFLRNRNPERGSIQNAKQALRNMINSSCDQPIGYPIFVSPLTTSYSDSHDQLKEILGGPISLGNIRNFIVSTWHRLRKGCGAGCNSGGNIEDSDTGGGTSCPGNNAPTVSDPHSNVSQGSTGNPGQAAGSGLHPPTTPYPPTLGTSHSAHSVQSSLVRQSPARASMASQSSYCYSSRHSSLRMSTTGFVPCRRSSTSQISLRNLPSSIQSRLSMVNQMEATSQSGMACVQHSLPSSSSSSQSIPACKHHTLVGFLGAEGSQSGVTEAQPGSTLSPANSSHARKGEVVYRVQIVDLSQILEGINLSKRKELQWPDEGIRLKAGRNSWKDWSPQEGMEGHVIHRWVPCSRDPGTRSHIDKAVLLVQIDDKYVTVIETGVLELGAEV</sequence>
<feature type="compositionally biased region" description="Basic and acidic residues" evidence="7">
    <location>
        <begin position="505"/>
        <end position="519"/>
    </location>
</feature>
<feature type="compositionally biased region" description="Polar residues" evidence="7">
    <location>
        <begin position="2100"/>
        <end position="2115"/>
    </location>
</feature>
<feature type="compositionally biased region" description="Polar residues" evidence="7">
    <location>
        <begin position="394"/>
        <end position="404"/>
    </location>
</feature>
<organism evidence="9 10">
    <name type="scientific">Cricetulus griseus</name>
    <name type="common">Chinese hamster</name>
    <name type="synonym">Cricetulus barabensis griseus</name>
    <dbReference type="NCBI Taxonomy" id="10029"/>
    <lineage>
        <taxon>Eukaryota</taxon>
        <taxon>Metazoa</taxon>
        <taxon>Chordata</taxon>
        <taxon>Craniata</taxon>
        <taxon>Vertebrata</taxon>
        <taxon>Euteleostomi</taxon>
        <taxon>Mammalia</taxon>
        <taxon>Eutheria</taxon>
        <taxon>Euarchontoglires</taxon>
        <taxon>Glires</taxon>
        <taxon>Rodentia</taxon>
        <taxon>Myomorpha</taxon>
        <taxon>Muroidea</taxon>
        <taxon>Cricetidae</taxon>
        <taxon>Cricetinae</taxon>
        <taxon>Cricetulus</taxon>
    </lineage>
</organism>
<evidence type="ECO:0000256" key="4">
    <source>
        <dbReference type="ARBA" id="ARBA00022989"/>
    </source>
</evidence>
<feature type="compositionally biased region" description="Basic residues" evidence="7">
    <location>
        <begin position="554"/>
        <end position="569"/>
    </location>
</feature>
<evidence type="ECO:0000256" key="5">
    <source>
        <dbReference type="ARBA" id="ARBA00023136"/>
    </source>
</evidence>
<feature type="compositionally biased region" description="Low complexity" evidence="7">
    <location>
        <begin position="814"/>
        <end position="825"/>
    </location>
</feature>
<feature type="compositionally biased region" description="Basic and acidic residues" evidence="7">
    <location>
        <begin position="528"/>
        <end position="544"/>
    </location>
</feature>
<feature type="transmembrane region" description="Helical" evidence="6">
    <location>
        <begin position="36"/>
        <end position="53"/>
    </location>
</feature>
<feature type="compositionally biased region" description="Polar residues" evidence="7">
    <location>
        <begin position="2058"/>
        <end position="2081"/>
    </location>
</feature>
<reference evidence="9" key="2">
    <citation type="journal article" date="2020" name="Biotechnol. Bioeng.">
        <title>Chromosome-scale scaffolds for the Chinese hamster reference genome assembly to facilitate the study of the CHO epigenome.</title>
        <authorList>
            <person name="Hilliard W."/>
            <person name="MacDonald M."/>
            <person name="Lee K.H."/>
        </authorList>
    </citation>
    <scope>NUCLEOTIDE SEQUENCE [LARGE SCALE GENOMIC DNA]</scope>
    <source>
        <strain evidence="9">17A/GY</strain>
    </source>
</reference>
<comment type="similarity">
    <text evidence="2 6">Belongs to the pecanex family.</text>
</comment>
<name>A0A9J7G2C9_CRIGR</name>
<evidence type="ECO:0000256" key="6">
    <source>
        <dbReference type="RuleBase" id="RU367089"/>
    </source>
</evidence>
<reference evidence="9" key="1">
    <citation type="journal article" date="2018" name="Biotechnol. Bioeng.">
        <title>A reference genome of the Chinese hamster based on a hybrid assembly strategy.</title>
        <authorList>
            <person name="Rupp O."/>
            <person name="MacDonald M.L."/>
            <person name="Li S."/>
            <person name="Dhiman H."/>
            <person name="Polson S."/>
            <person name="Griep S."/>
            <person name="Heffner K."/>
            <person name="Hernandez I."/>
            <person name="Brinkrolf K."/>
            <person name="Jadhav V."/>
            <person name="Samoudi M."/>
            <person name="Hao H."/>
            <person name="Kingham B."/>
            <person name="Goesmann A."/>
            <person name="Betenbaugh M.J."/>
            <person name="Lewis N.E."/>
            <person name="Borth N."/>
            <person name="Lee K.H."/>
        </authorList>
    </citation>
    <scope>NUCLEOTIDE SEQUENCE [LARGE SCALE GENOMIC DNA]</scope>
    <source>
        <strain evidence="9">17A/GY</strain>
    </source>
</reference>
<feature type="compositionally biased region" description="Low complexity" evidence="7">
    <location>
        <begin position="613"/>
        <end position="635"/>
    </location>
</feature>
<reference evidence="10" key="3">
    <citation type="submission" date="2025-08" db="UniProtKB">
        <authorList>
            <consortium name="RefSeq"/>
        </authorList>
    </citation>
    <scope>IDENTIFICATION</scope>
    <source>
        <strain evidence="10">17A/GY</strain>
        <tissue evidence="10">Liver</tissue>
    </source>
</reference>
<dbReference type="KEGG" id="cge:100762643"/>
<evidence type="ECO:0000313" key="9">
    <source>
        <dbReference type="Proteomes" id="UP001108280"/>
    </source>
</evidence>
<protein>
    <recommendedName>
        <fullName evidence="6">Pecanex-like protein</fullName>
    </recommendedName>
</protein>
<feature type="region of interest" description="Disordered" evidence="7">
    <location>
        <begin position="747"/>
        <end position="825"/>
    </location>
</feature>
<feature type="transmembrane region" description="Helical" evidence="6">
    <location>
        <begin position="1194"/>
        <end position="1212"/>
    </location>
</feature>
<evidence type="ECO:0000256" key="7">
    <source>
        <dbReference type="SAM" id="MobiDB-lite"/>
    </source>
</evidence>
<dbReference type="InterPro" id="IPR007735">
    <property type="entry name" value="Pecanex_C"/>
</dbReference>
<dbReference type="GO" id="GO:0016020">
    <property type="term" value="C:membrane"/>
    <property type="evidence" value="ECO:0007669"/>
    <property type="project" value="UniProtKB-SubCell"/>
</dbReference>
<dbReference type="Proteomes" id="UP001108280">
    <property type="component" value="Chromosome 5"/>
</dbReference>
<feature type="transmembrane region" description="Helical" evidence="6">
    <location>
        <begin position="1162"/>
        <end position="1182"/>
    </location>
</feature>
<dbReference type="OrthoDB" id="10037631at2759"/>
<keyword evidence="9" id="KW-1185">Reference proteome</keyword>
<evidence type="ECO:0000313" key="10">
    <source>
        <dbReference type="RefSeq" id="XP_027274226.1"/>
    </source>
</evidence>
<feature type="transmembrane region" description="Helical" evidence="6">
    <location>
        <begin position="59"/>
        <end position="77"/>
    </location>
</feature>
<accession>A0A9J7G2C9</accession>
<dbReference type="PANTHER" id="PTHR12372">
    <property type="entry name" value="PECANEX"/>
    <property type="match status" value="1"/>
</dbReference>
<evidence type="ECO:0000256" key="1">
    <source>
        <dbReference type="ARBA" id="ARBA00004141"/>
    </source>
</evidence>
<dbReference type="RefSeq" id="XP_027274226.1">
    <property type="nucleotide sequence ID" value="XM_027418425.2"/>
</dbReference>
<feature type="compositionally biased region" description="Basic residues" evidence="7">
    <location>
        <begin position="272"/>
        <end position="282"/>
    </location>
</feature>
<feature type="domain" description="Pecanex C-terminal" evidence="8">
    <location>
        <begin position="1782"/>
        <end position="2008"/>
    </location>
</feature>
<feature type="region of interest" description="Disordered" evidence="7">
    <location>
        <begin position="270"/>
        <end position="291"/>
    </location>
</feature>
<feature type="transmembrane region" description="Helical" evidence="6">
    <location>
        <begin position="1265"/>
        <end position="1287"/>
    </location>
</feature>
<feature type="transmembrane region" description="Helical" evidence="6">
    <location>
        <begin position="1108"/>
        <end position="1133"/>
    </location>
</feature>
<feature type="transmembrane region" description="Helical" evidence="6">
    <location>
        <begin position="1294"/>
        <end position="1311"/>
    </location>
</feature>